<dbReference type="SUPFAM" id="SSF101898">
    <property type="entry name" value="NHL repeat"/>
    <property type="match status" value="1"/>
</dbReference>
<dbReference type="Gene3D" id="2.130.10.10">
    <property type="entry name" value="YVTN repeat-like/Quinoprotein amine dehydrogenase"/>
    <property type="match status" value="3"/>
</dbReference>
<dbReference type="EMBL" id="SJPE01000001">
    <property type="protein sequence ID" value="TBX71061.1"/>
    <property type="molecule type" value="Genomic_DNA"/>
</dbReference>
<dbReference type="InterPro" id="IPR011110">
    <property type="entry name" value="Reg_prop"/>
</dbReference>
<accession>A0A4V2L5Q2</accession>
<reference evidence="4 5" key="1">
    <citation type="submission" date="2019-02" db="EMBL/GenBank/DDBJ databases">
        <title>Flavobacterium sp. RD-2-33 isolated from forest soil.</title>
        <authorList>
            <person name="Chaudhary D.K."/>
        </authorList>
    </citation>
    <scope>NUCLEOTIDE SEQUENCE [LARGE SCALE GENOMIC DNA]</scope>
    <source>
        <strain evidence="4 5">RD-2-33</strain>
    </source>
</reference>
<protein>
    <submittedName>
        <fullName evidence="4">T9SS type A sorting domain-containing protein</fullName>
    </submittedName>
</protein>
<dbReference type="OrthoDB" id="9807410at2"/>
<dbReference type="InterPro" id="IPR015943">
    <property type="entry name" value="WD40/YVTN_repeat-like_dom_sf"/>
</dbReference>
<sequence>MRKCFFWFLLLCVQIGFAQQNLNWKGYFSYNQIKDISESNTALFAAAENALFVKNLTTNSIKTINTVDGLSGQTISAMYHSVAFNKTIVGYDDGLMIVVNDADGSMLNVVDIINKNIPTNIKKINHFMEYNGVLYVSCDFGIVQYKLATLEFGDTYFIGPNGAEIKVYQTTIFNNDIYAVTQNNGIRKAAINNPNLIDFAQWQVFDNGFWNGITTFNNQLIGLNLDTGIYKYNGSFFQQIGVVGEIGVDIRSNADQLIVTSKNHVFIFNQALSQIAHIQPFQASPETLTFTCATTINGNIYIGTNEKGILTSTLSNPFAFEFIMPNGPVRNNLFSINTTSSNLWAVYGDYTEIYDPNPFLYLGISKYANNQWTNIPYSEVHLSGSASPDLVRVTVNPNNEKQIFVSSYYAGLLKFEDDQLVTVYNKSNSGLETIFPTDAQDSNIRIEQSVYDRAGNLWMTNGLVKNALKVLKTNNQWQSYDMTTILDNYFNARFGRMVIDKSGTKWICTSKDGVVAFNENGNIFKKITMGETSGNLPIEDVRAIAIDNRNQLWIGTRQGLRVLPSVNSFTSDEQMKANAIIILEDGLPQELLYEQFITDIVVNGSNQKWIGTADSGVFLFSSDGQQTLYHFTKDNSPLPSNVINDIDINATTGEVFFATDKGMVSFQGTATRPADDLSGAYVYPNPVRPGFTGTVKIAGLISKANIKITDIEGNLVYETTSEGGTVEWDTTAFGKYKVASGVYMIFIAGEDGTETKVKKVMIIR</sequence>
<evidence type="ECO:0000259" key="3">
    <source>
        <dbReference type="Pfam" id="PF21544"/>
    </source>
</evidence>
<dbReference type="Pfam" id="PF07494">
    <property type="entry name" value="Reg_prop"/>
    <property type="match status" value="1"/>
</dbReference>
<name>A0A4V2L5Q2_9FLAO</name>
<dbReference type="InterPro" id="IPR011044">
    <property type="entry name" value="Quino_amine_DH_bsu"/>
</dbReference>
<keyword evidence="1 2" id="KW-0732">Signal</keyword>
<organism evidence="4 5">
    <name type="scientific">Flavobacterium silvisoli</name>
    <dbReference type="NCBI Taxonomy" id="2529433"/>
    <lineage>
        <taxon>Bacteria</taxon>
        <taxon>Pseudomonadati</taxon>
        <taxon>Bacteroidota</taxon>
        <taxon>Flavobacteriia</taxon>
        <taxon>Flavobacteriales</taxon>
        <taxon>Flavobacteriaceae</taxon>
        <taxon>Flavobacterium</taxon>
    </lineage>
</organism>
<evidence type="ECO:0000256" key="1">
    <source>
        <dbReference type="ARBA" id="ARBA00022729"/>
    </source>
</evidence>
<proteinExistence type="predicted"/>
<dbReference type="RefSeq" id="WP_131474673.1">
    <property type="nucleotide sequence ID" value="NZ_SJPE01000001.1"/>
</dbReference>
<evidence type="ECO:0000256" key="2">
    <source>
        <dbReference type="SAM" id="SignalP"/>
    </source>
</evidence>
<evidence type="ECO:0000313" key="4">
    <source>
        <dbReference type="EMBL" id="TBX71061.1"/>
    </source>
</evidence>
<keyword evidence="5" id="KW-1185">Reference proteome</keyword>
<dbReference type="InterPro" id="IPR048954">
    <property type="entry name" value="PorZ_N"/>
</dbReference>
<feature type="signal peptide" evidence="2">
    <location>
        <begin position="1"/>
        <end position="18"/>
    </location>
</feature>
<comment type="caution">
    <text evidence="4">The sequence shown here is derived from an EMBL/GenBank/DDBJ whole genome shotgun (WGS) entry which is preliminary data.</text>
</comment>
<evidence type="ECO:0000313" key="5">
    <source>
        <dbReference type="Proteomes" id="UP000293300"/>
    </source>
</evidence>
<dbReference type="InterPro" id="IPR026444">
    <property type="entry name" value="Secre_tail"/>
</dbReference>
<dbReference type="Proteomes" id="UP000293300">
    <property type="component" value="Unassembled WGS sequence"/>
</dbReference>
<dbReference type="AlphaFoldDB" id="A0A4V2L5Q2"/>
<dbReference type="NCBIfam" id="TIGR04183">
    <property type="entry name" value="Por_Secre_tail"/>
    <property type="match status" value="1"/>
</dbReference>
<dbReference type="Pfam" id="PF21544">
    <property type="entry name" value="PorZ_N_b_propeller"/>
    <property type="match status" value="1"/>
</dbReference>
<dbReference type="SUPFAM" id="SSF50969">
    <property type="entry name" value="YVTN repeat-like/Quinoprotein amine dehydrogenase"/>
    <property type="match status" value="1"/>
</dbReference>
<gene>
    <name evidence="4" type="ORF">EZL74_00745</name>
</gene>
<feature type="domain" description="PorZ N-terminal beta-propeller" evidence="3">
    <location>
        <begin position="43"/>
        <end position="203"/>
    </location>
</feature>
<feature type="chain" id="PRO_5020395316" evidence="2">
    <location>
        <begin position="19"/>
        <end position="764"/>
    </location>
</feature>